<dbReference type="Proteomes" id="UP001500133">
    <property type="component" value="Unassembled WGS sequence"/>
</dbReference>
<reference evidence="5" key="1">
    <citation type="journal article" date="2019" name="Int. J. Syst. Evol. Microbiol.">
        <title>The Global Catalogue of Microorganisms (GCM) 10K type strain sequencing project: providing services to taxonomists for standard genome sequencing and annotation.</title>
        <authorList>
            <consortium name="The Broad Institute Genomics Platform"/>
            <consortium name="The Broad Institute Genome Sequencing Center for Infectious Disease"/>
            <person name="Wu L."/>
            <person name="Ma J."/>
        </authorList>
    </citation>
    <scope>NUCLEOTIDE SEQUENCE [LARGE SCALE GENOMIC DNA]</scope>
    <source>
        <strain evidence="5">JCM 16914</strain>
    </source>
</reference>
<evidence type="ECO:0000256" key="1">
    <source>
        <dbReference type="ARBA" id="ARBA00022729"/>
    </source>
</evidence>
<organism evidence="4 5">
    <name type="scientific">Halomonas cibimaris</name>
    <dbReference type="NCBI Taxonomy" id="657012"/>
    <lineage>
        <taxon>Bacteria</taxon>
        <taxon>Pseudomonadati</taxon>
        <taxon>Pseudomonadota</taxon>
        <taxon>Gammaproteobacteria</taxon>
        <taxon>Oceanospirillales</taxon>
        <taxon>Halomonadaceae</taxon>
        <taxon>Halomonas</taxon>
    </lineage>
</organism>
<feature type="domain" description="BON" evidence="3">
    <location>
        <begin position="53"/>
        <end position="122"/>
    </location>
</feature>
<keyword evidence="5" id="KW-1185">Reference proteome</keyword>
<evidence type="ECO:0000313" key="4">
    <source>
        <dbReference type="EMBL" id="GAA3906961.1"/>
    </source>
</evidence>
<protein>
    <submittedName>
        <fullName evidence="4">Division/outer membrane stress-associated lipid-binding lipoprotein</fullName>
    </submittedName>
</protein>
<sequence>MLNAFAATLRSPAVFRLCAAGLFMTGLLLGGCASHSATDPSHYGQRTDDVEAIDATVEDQVDKALVKADARLGDARIRAHSYNGRVLLVGQVPSEELQQKAGRVTGRLRGVETVHNELRIAARLPASQRLTDTWITTNVISQLATNDRIDSSKLKVTTENASVYLMGIVSRTEARHIVDAASNVRGVQRIVKVFEYLDDAPE</sequence>
<keyword evidence="4" id="KW-0449">Lipoprotein</keyword>
<proteinExistence type="predicted"/>
<name>A0ABP7LVA8_9GAMM</name>
<evidence type="ECO:0000313" key="5">
    <source>
        <dbReference type="Proteomes" id="UP001500133"/>
    </source>
</evidence>
<dbReference type="PANTHER" id="PTHR34606">
    <property type="entry name" value="BON DOMAIN-CONTAINING PROTEIN"/>
    <property type="match status" value="1"/>
</dbReference>
<gene>
    <name evidence="4" type="primary">dolP</name>
    <name evidence="4" type="ORF">GCM10022228_16510</name>
</gene>
<accession>A0ABP7LVA8</accession>
<dbReference type="InterPro" id="IPR014004">
    <property type="entry name" value="Transpt-assoc_nodulatn_dom_bac"/>
</dbReference>
<comment type="caution">
    <text evidence="4">The sequence shown here is derived from an EMBL/GenBank/DDBJ whole genome shotgun (WGS) entry which is preliminary data.</text>
</comment>
<dbReference type="PANTHER" id="PTHR34606:SF4">
    <property type="entry name" value="OUTER MEMBRANE LIPOPROTEIN DOLP"/>
    <property type="match status" value="1"/>
</dbReference>
<dbReference type="Gene3D" id="3.40.1520.20">
    <property type="match status" value="1"/>
</dbReference>
<evidence type="ECO:0000259" key="3">
    <source>
        <dbReference type="PROSITE" id="PS50914"/>
    </source>
</evidence>
<evidence type="ECO:0000256" key="2">
    <source>
        <dbReference type="SAM" id="SignalP"/>
    </source>
</evidence>
<dbReference type="InterPro" id="IPR007055">
    <property type="entry name" value="BON_dom"/>
</dbReference>
<dbReference type="SMART" id="SM00749">
    <property type="entry name" value="BON"/>
    <property type="match status" value="2"/>
</dbReference>
<feature type="signal peptide" evidence="2">
    <location>
        <begin position="1"/>
        <end position="37"/>
    </location>
</feature>
<feature type="domain" description="BON" evidence="3">
    <location>
        <begin position="131"/>
        <end position="198"/>
    </location>
</feature>
<feature type="chain" id="PRO_5045156614" evidence="2">
    <location>
        <begin position="38"/>
        <end position="202"/>
    </location>
</feature>
<dbReference type="PROSITE" id="PS50914">
    <property type="entry name" value="BON"/>
    <property type="match status" value="2"/>
</dbReference>
<dbReference type="InterPro" id="IPR051686">
    <property type="entry name" value="Lipoprotein_DolP"/>
</dbReference>
<dbReference type="EMBL" id="BAAAZT010000072">
    <property type="protein sequence ID" value="GAA3906961.1"/>
    <property type="molecule type" value="Genomic_DNA"/>
</dbReference>
<dbReference type="Pfam" id="PF04972">
    <property type="entry name" value="BON"/>
    <property type="match status" value="2"/>
</dbReference>
<keyword evidence="1 2" id="KW-0732">Signal</keyword>